<gene>
    <name evidence="1" type="ORF">PYV00_04205</name>
</gene>
<evidence type="ECO:0000313" key="2">
    <source>
        <dbReference type="Proteomes" id="UP001216253"/>
    </source>
</evidence>
<comment type="caution">
    <text evidence="1">The sequence shown here is derived from an EMBL/GenBank/DDBJ whole genome shotgun (WGS) entry which is preliminary data.</text>
</comment>
<name>A0ABT5WMK2_9SPHN</name>
<keyword evidence="2" id="KW-1185">Reference proteome</keyword>
<evidence type="ECO:0000313" key="1">
    <source>
        <dbReference type="EMBL" id="MDE8650921.1"/>
    </source>
</evidence>
<sequence length="61" mass="7471">MTDRVFRLLERYQKLDTLLRLAQSKRFADPFEISTLRKRKRWIGQRLTDLVRPARMRPLGR</sequence>
<reference evidence="1 2" key="1">
    <citation type="submission" date="2023-03" db="EMBL/GenBank/DDBJ databases">
        <title>NovoSphingobium album sp. nov. isolated from polycyclic aromatic hydrocarbons- and heavy-metal polluted soil.</title>
        <authorList>
            <person name="Liu Z."/>
            <person name="Wang K."/>
        </authorList>
    </citation>
    <scope>NUCLEOTIDE SEQUENCE [LARGE SCALE GENOMIC DNA]</scope>
    <source>
        <strain evidence="1 2">H3SJ31-1</strain>
    </source>
</reference>
<accession>A0ABT5WMK2</accession>
<organism evidence="1 2">
    <name type="scientific">Novosphingobium album</name>
    <name type="common">ex Liu et al. 2023</name>
    <dbReference type="NCBI Taxonomy" id="3031130"/>
    <lineage>
        <taxon>Bacteria</taxon>
        <taxon>Pseudomonadati</taxon>
        <taxon>Pseudomonadota</taxon>
        <taxon>Alphaproteobacteria</taxon>
        <taxon>Sphingomonadales</taxon>
        <taxon>Sphingomonadaceae</taxon>
        <taxon>Novosphingobium</taxon>
    </lineage>
</organism>
<dbReference type="EMBL" id="JARESE010000010">
    <property type="protein sequence ID" value="MDE8650921.1"/>
    <property type="molecule type" value="Genomic_DNA"/>
</dbReference>
<dbReference type="RefSeq" id="WP_275226998.1">
    <property type="nucleotide sequence ID" value="NZ_JARESE010000010.1"/>
</dbReference>
<dbReference type="Proteomes" id="UP001216253">
    <property type="component" value="Unassembled WGS sequence"/>
</dbReference>
<protein>
    <submittedName>
        <fullName evidence="1">DUF465 domain-containing protein</fullName>
    </submittedName>
</protein>
<proteinExistence type="predicted"/>